<dbReference type="GO" id="GO:0036088">
    <property type="term" value="P:D-serine catabolic process"/>
    <property type="evidence" value="ECO:0007669"/>
    <property type="project" value="TreeGrafter"/>
</dbReference>
<dbReference type="SUPFAM" id="SSF51419">
    <property type="entry name" value="PLP-binding barrel"/>
    <property type="match status" value="1"/>
</dbReference>
<evidence type="ECO:0000313" key="2">
    <source>
        <dbReference type="EMBL" id="QGY47383.1"/>
    </source>
</evidence>
<feature type="domain" description="Alanine racemase N-terminal" evidence="1">
    <location>
        <begin position="27"/>
        <end position="197"/>
    </location>
</feature>
<dbReference type="PANTHER" id="PTHR28004">
    <property type="entry name" value="ZGC:162816-RELATED"/>
    <property type="match status" value="1"/>
</dbReference>
<dbReference type="GO" id="GO:0008721">
    <property type="term" value="F:D-serine ammonia-lyase activity"/>
    <property type="evidence" value="ECO:0007669"/>
    <property type="project" value="TreeGrafter"/>
</dbReference>
<dbReference type="KEGG" id="mcos:GM418_28060"/>
<dbReference type="EMBL" id="CP046401">
    <property type="protein sequence ID" value="QGY47383.1"/>
    <property type="molecule type" value="Genomic_DNA"/>
</dbReference>
<dbReference type="InterPro" id="IPR001608">
    <property type="entry name" value="Ala_racemase_N"/>
</dbReference>
<dbReference type="InterPro" id="IPR051466">
    <property type="entry name" value="D-amino_acid_metab_enzyme"/>
</dbReference>
<keyword evidence="3" id="KW-1185">Reference proteome</keyword>
<dbReference type="AlphaFoldDB" id="A0A6I6K6T2"/>
<dbReference type="Pfam" id="PF01168">
    <property type="entry name" value="Ala_racemase_N"/>
    <property type="match status" value="1"/>
</dbReference>
<proteinExistence type="predicted"/>
<dbReference type="InterPro" id="IPR029066">
    <property type="entry name" value="PLP-binding_barrel"/>
</dbReference>
<gene>
    <name evidence="2" type="ORF">GM418_28060</name>
</gene>
<organism evidence="2 3">
    <name type="scientific">Maribellus comscasis</name>
    <dbReference type="NCBI Taxonomy" id="2681766"/>
    <lineage>
        <taxon>Bacteria</taxon>
        <taxon>Pseudomonadati</taxon>
        <taxon>Bacteroidota</taxon>
        <taxon>Bacteroidia</taxon>
        <taxon>Marinilabiliales</taxon>
        <taxon>Prolixibacteraceae</taxon>
        <taxon>Maribellus</taxon>
    </lineage>
</organism>
<dbReference type="Proteomes" id="UP000428260">
    <property type="component" value="Chromosome"/>
</dbReference>
<dbReference type="Gene3D" id="3.20.20.10">
    <property type="entry name" value="Alanine racemase"/>
    <property type="match status" value="1"/>
</dbReference>
<reference evidence="2 3" key="1">
    <citation type="submission" date="2019-11" db="EMBL/GenBank/DDBJ databases">
        <authorList>
            <person name="Zheng R.K."/>
            <person name="Sun C.M."/>
        </authorList>
    </citation>
    <scope>NUCLEOTIDE SEQUENCE [LARGE SCALE GENOMIC DNA]</scope>
    <source>
        <strain evidence="2 3">WC007</strain>
    </source>
</reference>
<name>A0A6I6K6T2_9BACT</name>
<evidence type="ECO:0000313" key="3">
    <source>
        <dbReference type="Proteomes" id="UP000428260"/>
    </source>
</evidence>
<accession>A0A6I6K6T2</accession>
<dbReference type="PANTHER" id="PTHR28004:SF2">
    <property type="entry name" value="D-SERINE DEHYDRATASE"/>
    <property type="match status" value="1"/>
</dbReference>
<dbReference type="RefSeq" id="WP_158871201.1">
    <property type="nucleotide sequence ID" value="NZ_CP046401.1"/>
</dbReference>
<protein>
    <submittedName>
        <fullName evidence="2">DSD1 family PLP-dependent enzyme</fullName>
    </submittedName>
</protein>
<sequence length="401" mass="46448">MTNTEKYFKTINSALKNHQRAIPCLLVDLDKLDKNIKILKSDLNPDTTFRVVVKSLPSFELISYVMKKMNTHKLMVFHQPFLTDLSLKLDKKADILWGKPMPVKTVQYYYDNLPKQLKNFDPYRQIQWLADTESRIVQYIALAEKLGKRLRLNLEIDVGLHRGGFSDFKQLRRGLELLKIHTEKVEFSGFMGYDPHIVKIPSFIRSKKKSLEISIKFYKQCKSIVEEEFPELWNKTLTFNGAGSPTFNFHSKTVSPLNDIAAGSCLVMPTTFDIPSLKAYKPVCFIATPVLKKFSGTNLPGLEKFKPLLNFVYPGKRQSFFIYGGYWKADFYYPAKIRQNKIFGASSNQTMINASETSILEVDDFVFLRPQQSEFVFLQFGELLLIRNHKLSGRWTLLKNY</sequence>
<evidence type="ECO:0000259" key="1">
    <source>
        <dbReference type="Pfam" id="PF01168"/>
    </source>
</evidence>